<feature type="compositionally biased region" description="Pro residues" evidence="1">
    <location>
        <begin position="15"/>
        <end position="34"/>
    </location>
</feature>
<dbReference type="EMBL" id="JAAPAO010000770">
    <property type="protein sequence ID" value="KAF4653990.1"/>
    <property type="molecule type" value="Genomic_DNA"/>
</dbReference>
<accession>A0A7J6L3E4</accession>
<dbReference type="AlphaFoldDB" id="A0A7J6L3E4"/>
<reference evidence="2 3" key="1">
    <citation type="submission" date="2020-04" db="EMBL/GenBank/DDBJ databases">
        <title>Perkinsus chesapeaki whole genome sequence.</title>
        <authorList>
            <person name="Bogema D.R."/>
        </authorList>
    </citation>
    <scope>NUCLEOTIDE SEQUENCE [LARGE SCALE GENOMIC DNA]</scope>
    <source>
        <strain evidence="2">ATCC PRA-425</strain>
    </source>
</reference>
<evidence type="ECO:0000313" key="2">
    <source>
        <dbReference type="EMBL" id="KAF4653990.1"/>
    </source>
</evidence>
<keyword evidence="3" id="KW-1185">Reference proteome</keyword>
<evidence type="ECO:0000313" key="3">
    <source>
        <dbReference type="Proteomes" id="UP000591131"/>
    </source>
</evidence>
<sequence length="113" mass="12186">MADDNPVLARNVPPWTSPPTSPREPSRDSPPTPSRPTLWRGGAARESSWEVSPPHLAQPCRPRRRLLANLKKTKLQEAATLLTADKHGVTPCTVSVAGHASGTKRLPEAASKL</sequence>
<evidence type="ECO:0000256" key="1">
    <source>
        <dbReference type="SAM" id="MobiDB-lite"/>
    </source>
</evidence>
<organism evidence="2 3">
    <name type="scientific">Perkinsus chesapeaki</name>
    <name type="common">Clam parasite</name>
    <name type="synonym">Perkinsus andrewsi</name>
    <dbReference type="NCBI Taxonomy" id="330153"/>
    <lineage>
        <taxon>Eukaryota</taxon>
        <taxon>Sar</taxon>
        <taxon>Alveolata</taxon>
        <taxon>Perkinsozoa</taxon>
        <taxon>Perkinsea</taxon>
        <taxon>Perkinsida</taxon>
        <taxon>Perkinsidae</taxon>
        <taxon>Perkinsus</taxon>
    </lineage>
</organism>
<dbReference type="Proteomes" id="UP000591131">
    <property type="component" value="Unassembled WGS sequence"/>
</dbReference>
<protein>
    <submittedName>
        <fullName evidence="2">Uncharacterized protein</fullName>
    </submittedName>
</protein>
<gene>
    <name evidence="2" type="ORF">FOL47_010204</name>
</gene>
<feature type="region of interest" description="Disordered" evidence="1">
    <location>
        <begin position="1"/>
        <end position="62"/>
    </location>
</feature>
<comment type="caution">
    <text evidence="2">The sequence shown here is derived from an EMBL/GenBank/DDBJ whole genome shotgun (WGS) entry which is preliminary data.</text>
</comment>
<proteinExistence type="predicted"/>
<name>A0A7J6L3E4_PERCH</name>